<gene>
    <name evidence="5" type="ORF">BN869_000000966_1</name>
</gene>
<dbReference type="GO" id="GO:0008270">
    <property type="term" value="F:zinc ion binding"/>
    <property type="evidence" value="ECO:0007669"/>
    <property type="project" value="InterPro"/>
</dbReference>
<keyword evidence="2" id="KW-0539">Nucleus</keyword>
<dbReference type="InterPro" id="IPR036864">
    <property type="entry name" value="Zn2-C6_fun-type_DNA-bd_sf"/>
</dbReference>
<dbReference type="CDD" id="cd00067">
    <property type="entry name" value="GAL4"/>
    <property type="match status" value="1"/>
</dbReference>
<reference evidence="5" key="1">
    <citation type="submission" date="2015-01" db="EMBL/GenBank/DDBJ databases">
        <authorList>
            <person name="Durling Mikael"/>
        </authorList>
    </citation>
    <scope>NUCLEOTIDE SEQUENCE</scope>
</reference>
<dbReference type="SUPFAM" id="SSF57701">
    <property type="entry name" value="Zn2/Cys6 DNA-binding domain"/>
    <property type="match status" value="1"/>
</dbReference>
<dbReference type="AlphaFoldDB" id="A0A0B7JQX0"/>
<proteinExistence type="predicted"/>
<comment type="subcellular location">
    <subcellularLocation>
        <location evidence="1">Nucleus</location>
    </subcellularLocation>
</comment>
<dbReference type="GO" id="GO:0005634">
    <property type="term" value="C:nucleus"/>
    <property type="evidence" value="ECO:0007669"/>
    <property type="project" value="UniProtKB-SubCell"/>
</dbReference>
<evidence type="ECO:0000256" key="2">
    <source>
        <dbReference type="ARBA" id="ARBA00023242"/>
    </source>
</evidence>
<dbReference type="Pfam" id="PF11951">
    <property type="entry name" value="Fungal_trans_2"/>
    <property type="match status" value="1"/>
</dbReference>
<dbReference type="InterPro" id="IPR021858">
    <property type="entry name" value="Fun_TF"/>
</dbReference>
<protein>
    <recommendedName>
        <fullName evidence="4">Zn(2)-C6 fungal-type domain-containing protein</fullName>
    </recommendedName>
</protein>
<accession>A0A0B7JQX0</accession>
<feature type="region of interest" description="Disordered" evidence="3">
    <location>
        <begin position="114"/>
        <end position="138"/>
    </location>
</feature>
<evidence type="ECO:0000256" key="3">
    <source>
        <dbReference type="SAM" id="MobiDB-lite"/>
    </source>
</evidence>
<feature type="domain" description="Zn(2)-C6 fungal-type" evidence="4">
    <location>
        <begin position="13"/>
        <end position="68"/>
    </location>
</feature>
<dbReference type="GO" id="GO:0045944">
    <property type="term" value="P:positive regulation of transcription by RNA polymerase II"/>
    <property type="evidence" value="ECO:0007669"/>
    <property type="project" value="TreeGrafter"/>
</dbReference>
<dbReference type="Pfam" id="PF00172">
    <property type="entry name" value="Zn_clus"/>
    <property type="match status" value="1"/>
</dbReference>
<dbReference type="PANTHER" id="PTHR37534:SF7">
    <property type="entry name" value="TRANSCRIPTIONAL ACTIVATOR PROTEIN UGA3"/>
    <property type="match status" value="1"/>
</dbReference>
<dbReference type="PANTHER" id="PTHR37534">
    <property type="entry name" value="TRANSCRIPTIONAL ACTIVATOR PROTEIN UGA3"/>
    <property type="match status" value="1"/>
</dbReference>
<name>A0A0B7JQX0_BIOOC</name>
<dbReference type="SMART" id="SM00066">
    <property type="entry name" value="GAL4"/>
    <property type="match status" value="1"/>
</dbReference>
<feature type="region of interest" description="Disordered" evidence="3">
    <location>
        <begin position="58"/>
        <end position="77"/>
    </location>
</feature>
<sequence length="617" mass="68991">MSTGEMARQPAHRRSRTGWYTCRFRKVRCQAVRESSAGNNNEEPGDCANCQRLGFQCRWRPPPPGEQYDPPPKRRRTIGRRVRDDGNNVGASAFTFVPDDGALVGQEIDANQPAEVAESSKALLSEQPAEENQSMRPGGNFFDPDFTLDSGFLDLNLAGEGLDFIPLPAVDTSLWSESIYDEASMQWPSPLDISEMAQQLEDNLNTPTLKDQDDLSASVTDQNRHLIQHYLEVIKGYSKVDERSKETNNLFISAFSRSLSFPPLFYAILAFSASHISMEDESHREQAAKFDDLAAESFRQFKSTHKTEVDSLLSALFVRIKMIHVMGGSVEAFLKIIHEATDILTSVHGLRALEDTSTLAWRIIVRIAILDARASCYRLGGGALIKALRKVPSFSFLFSSNSIDAPSLGAVVNLLRADIFRTRVAEIDVQLHQQIQSEFIASAPMRTEVVRNLYSDIQNEIQGWQRHIHDTSRNRGLGDVNIANVDSLDSTTYGSYAVFTALHSSLLYLHHIFPLSMCHQDTSISTILHYQLKVDQDGSRAGSPSSILPSSLFMAGLLTTDPIHRDWVIKILKKGERWGLYIQKARKLLEAIARMQSEGTFVSVYDAMSQVTGRFII</sequence>
<dbReference type="InterPro" id="IPR001138">
    <property type="entry name" value="Zn2Cys6_DnaBD"/>
</dbReference>
<dbReference type="GO" id="GO:0000981">
    <property type="term" value="F:DNA-binding transcription factor activity, RNA polymerase II-specific"/>
    <property type="evidence" value="ECO:0007669"/>
    <property type="project" value="InterPro"/>
</dbReference>
<organism evidence="5">
    <name type="scientific">Bionectria ochroleuca</name>
    <name type="common">Gliocladium roseum</name>
    <dbReference type="NCBI Taxonomy" id="29856"/>
    <lineage>
        <taxon>Eukaryota</taxon>
        <taxon>Fungi</taxon>
        <taxon>Dikarya</taxon>
        <taxon>Ascomycota</taxon>
        <taxon>Pezizomycotina</taxon>
        <taxon>Sordariomycetes</taxon>
        <taxon>Hypocreomycetidae</taxon>
        <taxon>Hypocreales</taxon>
        <taxon>Bionectriaceae</taxon>
        <taxon>Clonostachys</taxon>
    </lineage>
</organism>
<dbReference type="EMBL" id="CDPU01000001">
    <property type="protein sequence ID" value="CEO44911.1"/>
    <property type="molecule type" value="Genomic_DNA"/>
</dbReference>
<evidence type="ECO:0000256" key="1">
    <source>
        <dbReference type="ARBA" id="ARBA00004123"/>
    </source>
</evidence>
<evidence type="ECO:0000259" key="4">
    <source>
        <dbReference type="SMART" id="SM00066"/>
    </source>
</evidence>
<dbReference type="GO" id="GO:0000976">
    <property type="term" value="F:transcription cis-regulatory region binding"/>
    <property type="evidence" value="ECO:0007669"/>
    <property type="project" value="TreeGrafter"/>
</dbReference>
<evidence type="ECO:0000313" key="5">
    <source>
        <dbReference type="EMBL" id="CEO44911.1"/>
    </source>
</evidence>